<gene>
    <name evidence="1" type="ORF">BS47DRAFT_1377843</name>
</gene>
<dbReference type="AlphaFoldDB" id="A0A9P6DRP6"/>
<dbReference type="CDD" id="cd00303">
    <property type="entry name" value="retropepsin_like"/>
    <property type="match status" value="1"/>
</dbReference>
<organism evidence="1 2">
    <name type="scientific">Hydnum rufescens UP504</name>
    <dbReference type="NCBI Taxonomy" id="1448309"/>
    <lineage>
        <taxon>Eukaryota</taxon>
        <taxon>Fungi</taxon>
        <taxon>Dikarya</taxon>
        <taxon>Basidiomycota</taxon>
        <taxon>Agaricomycotina</taxon>
        <taxon>Agaricomycetes</taxon>
        <taxon>Cantharellales</taxon>
        <taxon>Hydnaceae</taxon>
        <taxon>Hydnum</taxon>
    </lineage>
</organism>
<dbReference type="Proteomes" id="UP000886523">
    <property type="component" value="Unassembled WGS sequence"/>
</dbReference>
<dbReference type="Gene3D" id="2.40.70.10">
    <property type="entry name" value="Acid Proteases"/>
    <property type="match status" value="1"/>
</dbReference>
<protein>
    <recommendedName>
        <fullName evidence="3">Peptidase A2 domain-containing protein</fullName>
    </recommendedName>
</protein>
<keyword evidence="2" id="KW-1185">Reference proteome</keyword>
<evidence type="ECO:0000313" key="2">
    <source>
        <dbReference type="Proteomes" id="UP000886523"/>
    </source>
</evidence>
<accession>A0A9P6DRP6</accession>
<sequence>MGTKWRAALERNTACPKDISRVAINGHTCQVLIDTGSLVDFISTTCADQLKLPVENLLAVTGSQSLIHHETRVLLELQDSYDIVLGTPFLYQHSVTLGSNPSHFVIGNTDPLPLRGQDISVIPSCRATIIKENIETLQQQLRTECADLCKAVEETPLPPLHNINHSIPLIDETKVYKSRRSTCPEALRPLWNKKWDAMINTGHWEYHVGPNAALMLIVKKKPGPNGEVRIRTVIDK</sequence>
<reference evidence="1" key="1">
    <citation type="journal article" date="2020" name="Nat. Commun.">
        <title>Large-scale genome sequencing of mycorrhizal fungi provides insights into the early evolution of symbiotic traits.</title>
        <authorList>
            <person name="Miyauchi S."/>
            <person name="Kiss E."/>
            <person name="Kuo A."/>
            <person name="Drula E."/>
            <person name="Kohler A."/>
            <person name="Sanchez-Garcia M."/>
            <person name="Morin E."/>
            <person name="Andreopoulos B."/>
            <person name="Barry K.W."/>
            <person name="Bonito G."/>
            <person name="Buee M."/>
            <person name="Carver A."/>
            <person name="Chen C."/>
            <person name="Cichocki N."/>
            <person name="Clum A."/>
            <person name="Culley D."/>
            <person name="Crous P.W."/>
            <person name="Fauchery L."/>
            <person name="Girlanda M."/>
            <person name="Hayes R.D."/>
            <person name="Keri Z."/>
            <person name="LaButti K."/>
            <person name="Lipzen A."/>
            <person name="Lombard V."/>
            <person name="Magnuson J."/>
            <person name="Maillard F."/>
            <person name="Murat C."/>
            <person name="Nolan M."/>
            <person name="Ohm R.A."/>
            <person name="Pangilinan J."/>
            <person name="Pereira M.F."/>
            <person name="Perotto S."/>
            <person name="Peter M."/>
            <person name="Pfister S."/>
            <person name="Riley R."/>
            <person name="Sitrit Y."/>
            <person name="Stielow J.B."/>
            <person name="Szollosi G."/>
            <person name="Zifcakova L."/>
            <person name="Stursova M."/>
            <person name="Spatafora J.W."/>
            <person name="Tedersoo L."/>
            <person name="Vaario L.M."/>
            <person name="Yamada A."/>
            <person name="Yan M."/>
            <person name="Wang P."/>
            <person name="Xu J."/>
            <person name="Bruns T."/>
            <person name="Baldrian P."/>
            <person name="Vilgalys R."/>
            <person name="Dunand C."/>
            <person name="Henrissat B."/>
            <person name="Grigoriev I.V."/>
            <person name="Hibbett D."/>
            <person name="Nagy L.G."/>
            <person name="Martin F.M."/>
        </authorList>
    </citation>
    <scope>NUCLEOTIDE SEQUENCE</scope>
    <source>
        <strain evidence="1">UP504</strain>
    </source>
</reference>
<dbReference type="SUPFAM" id="SSF50630">
    <property type="entry name" value="Acid proteases"/>
    <property type="match status" value="1"/>
</dbReference>
<proteinExistence type="predicted"/>
<dbReference type="InterPro" id="IPR021109">
    <property type="entry name" value="Peptidase_aspartic_dom_sf"/>
</dbReference>
<comment type="caution">
    <text evidence="1">The sequence shown here is derived from an EMBL/GenBank/DDBJ whole genome shotgun (WGS) entry which is preliminary data.</text>
</comment>
<dbReference type="EMBL" id="MU129072">
    <property type="protein sequence ID" value="KAF9507805.1"/>
    <property type="molecule type" value="Genomic_DNA"/>
</dbReference>
<dbReference type="OrthoDB" id="1750432at2759"/>
<evidence type="ECO:0008006" key="3">
    <source>
        <dbReference type="Google" id="ProtNLM"/>
    </source>
</evidence>
<evidence type="ECO:0000313" key="1">
    <source>
        <dbReference type="EMBL" id="KAF9507805.1"/>
    </source>
</evidence>
<name>A0A9P6DRP6_9AGAM</name>